<evidence type="ECO:0000256" key="3">
    <source>
        <dbReference type="ARBA" id="ARBA00022833"/>
    </source>
</evidence>
<keyword evidence="1" id="KW-0479">Metal-binding</keyword>
<dbReference type="InterPro" id="IPR001965">
    <property type="entry name" value="Znf_PHD"/>
</dbReference>
<evidence type="ECO:0000256" key="2">
    <source>
        <dbReference type="ARBA" id="ARBA00022771"/>
    </source>
</evidence>
<dbReference type="GO" id="GO:0008270">
    <property type="term" value="F:zinc ion binding"/>
    <property type="evidence" value="ECO:0007669"/>
    <property type="project" value="UniProtKB-KW"/>
</dbReference>
<dbReference type="SMART" id="SM00249">
    <property type="entry name" value="PHD"/>
    <property type="match status" value="1"/>
</dbReference>
<dbReference type="Gene3D" id="3.30.40.10">
    <property type="entry name" value="Zinc/RING finger domain, C3HC4 (zinc finger)"/>
    <property type="match status" value="1"/>
</dbReference>
<dbReference type="SUPFAM" id="SSF57903">
    <property type="entry name" value="FYVE/PHD zinc finger"/>
    <property type="match status" value="1"/>
</dbReference>
<feature type="domain" description="PHD-type" evidence="5">
    <location>
        <begin position="4"/>
        <end position="62"/>
    </location>
</feature>
<gene>
    <name evidence="6" type="ORF">NQ318_001102</name>
</gene>
<evidence type="ECO:0000259" key="5">
    <source>
        <dbReference type="PROSITE" id="PS50016"/>
    </source>
</evidence>
<accession>A0AAV8ZFJ1</accession>
<evidence type="ECO:0000313" key="7">
    <source>
        <dbReference type="Proteomes" id="UP001162162"/>
    </source>
</evidence>
<evidence type="ECO:0000313" key="6">
    <source>
        <dbReference type="EMBL" id="KAJ8962705.1"/>
    </source>
</evidence>
<dbReference type="InterPro" id="IPR011011">
    <property type="entry name" value="Znf_FYVE_PHD"/>
</dbReference>
<dbReference type="CDD" id="cd15489">
    <property type="entry name" value="PHD_SF"/>
    <property type="match status" value="1"/>
</dbReference>
<name>A0AAV8ZFJ1_9CUCU</name>
<comment type="caution">
    <text evidence="6">The sequence shown here is derived from an EMBL/GenBank/DDBJ whole genome shotgun (WGS) entry which is preliminary data.</text>
</comment>
<dbReference type="AlphaFoldDB" id="A0AAV8ZFJ1"/>
<dbReference type="EMBL" id="JAPWTK010000002">
    <property type="protein sequence ID" value="KAJ8962705.1"/>
    <property type="molecule type" value="Genomic_DNA"/>
</dbReference>
<sequence>MIEGVLCGACNQTIKPRRLTLCCSGFCGRCYHLPCTDVPLELYHSVRKYTSFSWTCNACCRQLKSWKAKSANEVVVEKIKTIIHEMEDKFNTFKNDIIQTSVGKYKKLVVRQKKIDPAPLIKRIDQEDLAMEEPLYLSIEDVKEPVENYEESVIEQKYIEHIDDDEKRLIVEKPLCPDFQDVNKSSEELVIDQKAAQSSLANEHTDSDDDENFTMEKPLYSNREELKESVEECNELVVAQKPVKLSLVIERVNDHVDSTVQMPLYLTVEEIQKMDGRSFLNVSI</sequence>
<evidence type="ECO:0000256" key="4">
    <source>
        <dbReference type="PROSITE-ProRule" id="PRU00146"/>
    </source>
</evidence>
<protein>
    <recommendedName>
        <fullName evidence="5">PHD-type domain-containing protein</fullName>
    </recommendedName>
</protein>
<dbReference type="Proteomes" id="UP001162162">
    <property type="component" value="Unassembled WGS sequence"/>
</dbReference>
<dbReference type="PROSITE" id="PS01359">
    <property type="entry name" value="ZF_PHD_1"/>
    <property type="match status" value="1"/>
</dbReference>
<evidence type="ECO:0000256" key="1">
    <source>
        <dbReference type="ARBA" id="ARBA00022723"/>
    </source>
</evidence>
<reference evidence="6" key="1">
    <citation type="journal article" date="2023" name="Insect Mol. Biol.">
        <title>Genome sequencing provides insights into the evolution of gene families encoding plant cell wall-degrading enzymes in longhorned beetles.</title>
        <authorList>
            <person name="Shin N.R."/>
            <person name="Okamura Y."/>
            <person name="Kirsch R."/>
            <person name="Pauchet Y."/>
        </authorList>
    </citation>
    <scope>NUCLEOTIDE SEQUENCE</scope>
    <source>
        <strain evidence="6">AMC_N1</strain>
    </source>
</reference>
<dbReference type="InterPro" id="IPR019786">
    <property type="entry name" value="Zinc_finger_PHD-type_CS"/>
</dbReference>
<keyword evidence="7" id="KW-1185">Reference proteome</keyword>
<organism evidence="6 7">
    <name type="scientific">Aromia moschata</name>
    <dbReference type="NCBI Taxonomy" id="1265417"/>
    <lineage>
        <taxon>Eukaryota</taxon>
        <taxon>Metazoa</taxon>
        <taxon>Ecdysozoa</taxon>
        <taxon>Arthropoda</taxon>
        <taxon>Hexapoda</taxon>
        <taxon>Insecta</taxon>
        <taxon>Pterygota</taxon>
        <taxon>Neoptera</taxon>
        <taxon>Endopterygota</taxon>
        <taxon>Coleoptera</taxon>
        <taxon>Polyphaga</taxon>
        <taxon>Cucujiformia</taxon>
        <taxon>Chrysomeloidea</taxon>
        <taxon>Cerambycidae</taxon>
        <taxon>Cerambycinae</taxon>
        <taxon>Callichromatini</taxon>
        <taxon>Aromia</taxon>
    </lineage>
</organism>
<dbReference type="InterPro" id="IPR013083">
    <property type="entry name" value="Znf_RING/FYVE/PHD"/>
</dbReference>
<dbReference type="InterPro" id="IPR019787">
    <property type="entry name" value="Znf_PHD-finger"/>
</dbReference>
<proteinExistence type="predicted"/>
<keyword evidence="2 4" id="KW-0863">Zinc-finger</keyword>
<keyword evidence="3" id="KW-0862">Zinc</keyword>
<dbReference type="PROSITE" id="PS50016">
    <property type="entry name" value="ZF_PHD_2"/>
    <property type="match status" value="1"/>
</dbReference>